<dbReference type="PANTHER" id="PTHR13115:SF8">
    <property type="entry name" value="RNA POLYMERASE-ASSOCIATED PROTEIN RTF1 HOMOLOG"/>
    <property type="match status" value="1"/>
</dbReference>
<keyword evidence="5" id="KW-0175">Coiled coil</keyword>
<evidence type="ECO:0000259" key="7">
    <source>
        <dbReference type="PROSITE" id="PS51360"/>
    </source>
</evidence>
<feature type="region of interest" description="Disordered" evidence="6">
    <location>
        <begin position="113"/>
        <end position="210"/>
    </location>
</feature>
<dbReference type="GO" id="GO:0003677">
    <property type="term" value="F:DNA binding"/>
    <property type="evidence" value="ECO:0007669"/>
    <property type="project" value="InterPro"/>
</dbReference>
<feature type="coiled-coil region" evidence="5">
    <location>
        <begin position="425"/>
        <end position="452"/>
    </location>
</feature>
<evidence type="ECO:0000256" key="5">
    <source>
        <dbReference type="SAM" id="Coils"/>
    </source>
</evidence>
<evidence type="ECO:0000313" key="9">
    <source>
        <dbReference type="Proteomes" id="UP001152885"/>
    </source>
</evidence>
<keyword evidence="3" id="KW-0804">Transcription</keyword>
<evidence type="ECO:0000256" key="1">
    <source>
        <dbReference type="ARBA" id="ARBA00004123"/>
    </source>
</evidence>
<feature type="domain" description="Plus3" evidence="7">
    <location>
        <begin position="235"/>
        <end position="372"/>
    </location>
</feature>
<accession>A0A9W4U033</accession>
<dbReference type="Pfam" id="PF03126">
    <property type="entry name" value="Plus-3"/>
    <property type="match status" value="1"/>
</dbReference>
<evidence type="ECO:0000256" key="6">
    <source>
        <dbReference type="SAM" id="MobiDB-lite"/>
    </source>
</evidence>
<feature type="compositionally biased region" description="Basic and acidic residues" evidence="6">
    <location>
        <begin position="159"/>
        <end position="179"/>
    </location>
</feature>
<evidence type="ECO:0000256" key="3">
    <source>
        <dbReference type="ARBA" id="ARBA00023163"/>
    </source>
</evidence>
<dbReference type="Gene3D" id="3.90.70.200">
    <property type="entry name" value="Plus-3 domain"/>
    <property type="match status" value="1"/>
</dbReference>
<dbReference type="SUPFAM" id="SSF159042">
    <property type="entry name" value="Plus3-like"/>
    <property type="match status" value="1"/>
</dbReference>
<name>A0A9W4U033_9ASCO</name>
<dbReference type="Proteomes" id="UP001152885">
    <property type="component" value="Unassembled WGS sequence"/>
</dbReference>
<dbReference type="GO" id="GO:0016593">
    <property type="term" value="C:Cdc73/Paf1 complex"/>
    <property type="evidence" value="ECO:0007669"/>
    <property type="project" value="TreeGrafter"/>
</dbReference>
<dbReference type="PROSITE" id="PS51360">
    <property type="entry name" value="PLUS3"/>
    <property type="match status" value="1"/>
</dbReference>
<keyword evidence="2" id="KW-0805">Transcription regulation</keyword>
<dbReference type="PANTHER" id="PTHR13115">
    <property type="entry name" value="RNA POLYMERASE-ASSOCIATED PROTEIN RTF1 HOMOLOG"/>
    <property type="match status" value="1"/>
</dbReference>
<dbReference type="EMBL" id="CANTUO010000006">
    <property type="protein sequence ID" value="CAI5760359.1"/>
    <property type="molecule type" value="Genomic_DNA"/>
</dbReference>
<feature type="compositionally biased region" description="Acidic residues" evidence="6">
    <location>
        <begin position="39"/>
        <end position="50"/>
    </location>
</feature>
<keyword evidence="9" id="KW-1185">Reference proteome</keyword>
<dbReference type="AlphaFoldDB" id="A0A9W4U033"/>
<keyword evidence="4" id="KW-0539">Nucleus</keyword>
<organism evidence="8 9">
    <name type="scientific">Candida verbasci</name>
    <dbReference type="NCBI Taxonomy" id="1227364"/>
    <lineage>
        <taxon>Eukaryota</taxon>
        <taxon>Fungi</taxon>
        <taxon>Dikarya</taxon>
        <taxon>Ascomycota</taxon>
        <taxon>Saccharomycotina</taxon>
        <taxon>Pichiomycetes</taxon>
        <taxon>Debaryomycetaceae</taxon>
        <taxon>Candida/Lodderomyces clade</taxon>
        <taxon>Candida</taxon>
    </lineage>
</organism>
<dbReference type="SMART" id="SM00719">
    <property type="entry name" value="Plus3"/>
    <property type="match status" value="1"/>
</dbReference>
<reference evidence="8" key="1">
    <citation type="submission" date="2022-12" db="EMBL/GenBank/DDBJ databases">
        <authorList>
            <person name="Brejova B."/>
        </authorList>
    </citation>
    <scope>NUCLEOTIDE SEQUENCE</scope>
</reference>
<sequence length="560" mass="66523">MSDLEEDLLALAGGDDYEPDQGDDDEIEVSTSKRKSNYDEDEDEDEDDDQVLSKRRKLEEDNESDDYAPEDIEEDELINPYPLEGKYKNEEDRYLLESMDEIKKEGILYERSQEMERYNEKKYLKERMKRDRMMKNQQLKKPELPSKPTRSSGRSKTSTKADVRNDKLNELKKQREQANRRKTRRSKDDYEEESDVDELPDEDDEEMVTDESDYDDGIVTWGGKSKIPSRRSREPSTLEDINKLRVGRTVLAKYCFHPKFFDLLIDTFGRINLGIDKKTKKPLYRMVKIINIELKPERAYRIANNSNKTDLYIWVSQNRNQKKLFPINIFSDSPISKDEFERYLKELSKTNERIDYKEDVEERFENIKEFFEKGLSDQDINEMIERKRKIQQQKGDYKIYEAVKLNAQLNDEYKIFKQQGNLIEAKKTLDKLKEIEQVLKKYQIKNSNSKQLDVMTKVNQRNRKLNNEIIRKAEIKSHSIDSKDLDNGGDPFSRLKTTTRMFYQDLIDEQNKKAMKDLNIQEEINKKAKQEKIIAKSTYRDLGEMDKLIKTIEFDIELVL</sequence>
<dbReference type="GO" id="GO:1990269">
    <property type="term" value="F:RNA polymerase II C-terminal domain phosphoserine binding"/>
    <property type="evidence" value="ECO:0007669"/>
    <property type="project" value="TreeGrafter"/>
</dbReference>
<dbReference type="InterPro" id="IPR036128">
    <property type="entry name" value="Plus3-like_sf"/>
</dbReference>
<dbReference type="OrthoDB" id="166375at2759"/>
<proteinExistence type="predicted"/>
<evidence type="ECO:0000256" key="4">
    <source>
        <dbReference type="ARBA" id="ARBA00023242"/>
    </source>
</evidence>
<feature type="compositionally biased region" description="Low complexity" evidence="6">
    <location>
        <begin position="146"/>
        <end position="158"/>
    </location>
</feature>
<feature type="compositionally biased region" description="Basic and acidic residues" evidence="6">
    <location>
        <begin position="113"/>
        <end position="144"/>
    </location>
</feature>
<evidence type="ECO:0000256" key="2">
    <source>
        <dbReference type="ARBA" id="ARBA00023015"/>
    </source>
</evidence>
<protein>
    <recommendedName>
        <fullName evidence="7">Plus3 domain-containing protein</fullName>
    </recommendedName>
</protein>
<comment type="subcellular location">
    <subcellularLocation>
        <location evidence="1">Nucleus</location>
    </subcellularLocation>
</comment>
<dbReference type="InterPro" id="IPR004343">
    <property type="entry name" value="Plus-3_dom"/>
</dbReference>
<comment type="caution">
    <text evidence="8">The sequence shown here is derived from an EMBL/GenBank/DDBJ whole genome shotgun (WGS) entry which is preliminary data.</text>
</comment>
<feature type="compositionally biased region" description="Acidic residues" evidence="6">
    <location>
        <begin position="189"/>
        <end position="210"/>
    </location>
</feature>
<feature type="compositionally biased region" description="Acidic residues" evidence="6">
    <location>
        <begin position="15"/>
        <end position="28"/>
    </location>
</feature>
<gene>
    <name evidence="8" type="ORF">CANVERA_P4869</name>
</gene>
<feature type="compositionally biased region" description="Acidic residues" evidence="6">
    <location>
        <begin position="60"/>
        <end position="77"/>
    </location>
</feature>
<feature type="region of interest" description="Disordered" evidence="6">
    <location>
        <begin position="1"/>
        <end position="89"/>
    </location>
</feature>
<evidence type="ECO:0000313" key="8">
    <source>
        <dbReference type="EMBL" id="CAI5760359.1"/>
    </source>
</evidence>